<accession>R7V5Z4</accession>
<dbReference type="EMBL" id="AMQN01005664">
    <property type="status" value="NOT_ANNOTATED_CDS"/>
    <property type="molecule type" value="Genomic_DNA"/>
</dbReference>
<dbReference type="InterPro" id="IPR002557">
    <property type="entry name" value="Chitin-bd_dom"/>
</dbReference>
<feature type="signal peptide" evidence="1">
    <location>
        <begin position="1"/>
        <end position="17"/>
    </location>
</feature>
<dbReference type="Pfam" id="PF01607">
    <property type="entry name" value="CBM_14"/>
    <property type="match status" value="1"/>
</dbReference>
<name>R7V5Z4_CAPTE</name>
<proteinExistence type="predicted"/>
<dbReference type="EMBL" id="KB296474">
    <property type="protein sequence ID" value="ELU11756.1"/>
    <property type="molecule type" value="Genomic_DNA"/>
</dbReference>
<reference evidence="4" key="3">
    <citation type="submission" date="2015-06" db="UniProtKB">
        <authorList>
            <consortium name="EnsemblMetazoa"/>
        </authorList>
    </citation>
    <scope>IDENTIFICATION</scope>
</reference>
<keyword evidence="5" id="KW-1185">Reference proteome</keyword>
<feature type="domain" description="Chitin-binding type-2" evidence="2">
    <location>
        <begin position="27"/>
        <end position="84"/>
    </location>
</feature>
<evidence type="ECO:0000313" key="5">
    <source>
        <dbReference type="Proteomes" id="UP000014760"/>
    </source>
</evidence>
<dbReference type="GO" id="GO:0008061">
    <property type="term" value="F:chitin binding"/>
    <property type="evidence" value="ECO:0007669"/>
    <property type="project" value="InterPro"/>
</dbReference>
<dbReference type="PROSITE" id="PS50940">
    <property type="entry name" value="CHIT_BIND_II"/>
    <property type="match status" value="1"/>
</dbReference>
<reference evidence="3 5" key="2">
    <citation type="journal article" date="2013" name="Nature">
        <title>Insights into bilaterian evolution from three spiralian genomes.</title>
        <authorList>
            <person name="Simakov O."/>
            <person name="Marletaz F."/>
            <person name="Cho S.J."/>
            <person name="Edsinger-Gonzales E."/>
            <person name="Havlak P."/>
            <person name="Hellsten U."/>
            <person name="Kuo D.H."/>
            <person name="Larsson T."/>
            <person name="Lv J."/>
            <person name="Arendt D."/>
            <person name="Savage R."/>
            <person name="Osoegawa K."/>
            <person name="de Jong P."/>
            <person name="Grimwood J."/>
            <person name="Chapman J.A."/>
            <person name="Shapiro H."/>
            <person name="Aerts A."/>
            <person name="Otillar R.P."/>
            <person name="Terry A.Y."/>
            <person name="Boore J.L."/>
            <person name="Grigoriev I.V."/>
            <person name="Lindberg D.R."/>
            <person name="Seaver E.C."/>
            <person name="Weisblat D.A."/>
            <person name="Putnam N.H."/>
            <person name="Rokhsar D.S."/>
        </authorList>
    </citation>
    <scope>NUCLEOTIDE SEQUENCE</scope>
    <source>
        <strain evidence="3 5">I ESC-2004</strain>
    </source>
</reference>
<gene>
    <name evidence="3" type="ORF">CAPTEDRAFT_198631</name>
</gene>
<dbReference type="EnsemblMetazoa" id="CapteT198631">
    <property type="protein sequence ID" value="CapteP198631"/>
    <property type="gene ID" value="CapteG198631"/>
</dbReference>
<reference evidence="5" key="1">
    <citation type="submission" date="2012-12" db="EMBL/GenBank/DDBJ databases">
        <authorList>
            <person name="Hellsten U."/>
            <person name="Grimwood J."/>
            <person name="Chapman J.A."/>
            <person name="Shapiro H."/>
            <person name="Aerts A."/>
            <person name="Otillar R.P."/>
            <person name="Terry A.Y."/>
            <person name="Boore J.L."/>
            <person name="Simakov O."/>
            <person name="Marletaz F."/>
            <person name="Cho S.-J."/>
            <person name="Edsinger-Gonzales E."/>
            <person name="Havlak P."/>
            <person name="Kuo D.-H."/>
            <person name="Larsson T."/>
            <person name="Lv J."/>
            <person name="Arendt D."/>
            <person name="Savage R."/>
            <person name="Osoegawa K."/>
            <person name="de Jong P."/>
            <person name="Lindberg D.R."/>
            <person name="Seaver E.C."/>
            <person name="Weisblat D.A."/>
            <person name="Putnam N.H."/>
            <person name="Grigoriev I.V."/>
            <person name="Rokhsar D.S."/>
        </authorList>
    </citation>
    <scope>NUCLEOTIDE SEQUENCE</scope>
    <source>
        <strain evidence="5">I ESC-2004</strain>
    </source>
</reference>
<organism evidence="3">
    <name type="scientific">Capitella teleta</name>
    <name type="common">Polychaete worm</name>
    <dbReference type="NCBI Taxonomy" id="283909"/>
    <lineage>
        <taxon>Eukaryota</taxon>
        <taxon>Metazoa</taxon>
        <taxon>Spiralia</taxon>
        <taxon>Lophotrochozoa</taxon>
        <taxon>Annelida</taxon>
        <taxon>Polychaeta</taxon>
        <taxon>Sedentaria</taxon>
        <taxon>Scolecida</taxon>
        <taxon>Capitellidae</taxon>
        <taxon>Capitella</taxon>
    </lineage>
</organism>
<dbReference type="SUPFAM" id="SSF57625">
    <property type="entry name" value="Invertebrate chitin-binding proteins"/>
    <property type="match status" value="1"/>
</dbReference>
<keyword evidence="1" id="KW-0732">Signal</keyword>
<evidence type="ECO:0000313" key="4">
    <source>
        <dbReference type="EnsemblMetazoa" id="CapteP198631"/>
    </source>
</evidence>
<sequence>MFRASILLVSLLAICSGETSPLCYVSEDACDELPEGSYQLCDNDCNAYLHCDSASNGVKMQCPDLMKWNDAKKNCAMFSPTCQNALLDEVRTKSKNTPTKIWLYYRWHSQETGFPNLLHLWLNGVNYEVYGNFLDLDCIT</sequence>
<dbReference type="GO" id="GO:0005576">
    <property type="term" value="C:extracellular region"/>
    <property type="evidence" value="ECO:0007669"/>
    <property type="project" value="InterPro"/>
</dbReference>
<evidence type="ECO:0000313" key="3">
    <source>
        <dbReference type="EMBL" id="ELU11756.1"/>
    </source>
</evidence>
<feature type="chain" id="PRO_5008788697" description="Chitin-binding type-2 domain-containing protein" evidence="1">
    <location>
        <begin position="18"/>
        <end position="140"/>
    </location>
</feature>
<dbReference type="InterPro" id="IPR036508">
    <property type="entry name" value="Chitin-bd_dom_sf"/>
</dbReference>
<dbReference type="AlphaFoldDB" id="R7V5Z4"/>
<dbReference type="Proteomes" id="UP000014760">
    <property type="component" value="Unassembled WGS sequence"/>
</dbReference>
<evidence type="ECO:0000259" key="2">
    <source>
        <dbReference type="PROSITE" id="PS50940"/>
    </source>
</evidence>
<evidence type="ECO:0000256" key="1">
    <source>
        <dbReference type="SAM" id="SignalP"/>
    </source>
</evidence>
<dbReference type="HOGENOM" id="CLU_1836980_0_0_1"/>
<protein>
    <recommendedName>
        <fullName evidence="2">Chitin-binding type-2 domain-containing protein</fullName>
    </recommendedName>
</protein>